<evidence type="ECO:0000313" key="13">
    <source>
        <dbReference type="Proteomes" id="UP000586067"/>
    </source>
</evidence>
<keyword evidence="2 10" id="KW-0816">Tricarboxylic acid cycle</keyword>
<accession>A0A847QZ96</accession>
<dbReference type="FunFam" id="3.30.1490.20:FF:000002">
    <property type="entry name" value="Succinate--CoA ligase [ADP-forming] subunit beta"/>
    <property type="match status" value="1"/>
</dbReference>
<dbReference type="RefSeq" id="WP_168822130.1">
    <property type="nucleotide sequence ID" value="NZ_CP073013.1"/>
</dbReference>
<dbReference type="Pfam" id="PF00549">
    <property type="entry name" value="Ligase_CoA"/>
    <property type="match status" value="1"/>
</dbReference>
<gene>
    <name evidence="10 12" type="primary">sucC</name>
    <name evidence="12" type="ORF">HGG82_00725</name>
</gene>
<dbReference type="Gene3D" id="3.30.1490.20">
    <property type="entry name" value="ATP-grasp fold, A domain"/>
    <property type="match status" value="1"/>
</dbReference>
<feature type="binding site" evidence="10">
    <location>
        <position position="102"/>
    </location>
    <ligand>
        <name>ATP</name>
        <dbReference type="ChEBI" id="CHEBI:30616"/>
    </ligand>
</feature>
<dbReference type="InterPro" id="IPR013650">
    <property type="entry name" value="ATP-grasp_succ-CoA_synth-type"/>
</dbReference>
<dbReference type="GO" id="GO:0006099">
    <property type="term" value="P:tricarboxylic acid cycle"/>
    <property type="evidence" value="ECO:0007669"/>
    <property type="project" value="UniProtKB-UniRule"/>
</dbReference>
<dbReference type="GO" id="GO:0000287">
    <property type="term" value="F:magnesium ion binding"/>
    <property type="evidence" value="ECO:0007669"/>
    <property type="project" value="UniProtKB-UniRule"/>
</dbReference>
<feature type="binding site" evidence="10">
    <location>
        <begin position="53"/>
        <end position="55"/>
    </location>
    <ligand>
        <name>ATP</name>
        <dbReference type="ChEBI" id="CHEBI:30616"/>
    </ligand>
</feature>
<organism evidence="12 13">
    <name type="scientific">Marinomonas profundi</name>
    <dbReference type="NCBI Taxonomy" id="2726122"/>
    <lineage>
        <taxon>Bacteria</taxon>
        <taxon>Pseudomonadati</taxon>
        <taxon>Pseudomonadota</taxon>
        <taxon>Gammaproteobacteria</taxon>
        <taxon>Oceanospirillales</taxon>
        <taxon>Oceanospirillaceae</taxon>
        <taxon>Marinomonas</taxon>
    </lineage>
</organism>
<dbReference type="PANTHER" id="PTHR11815:SF10">
    <property type="entry name" value="SUCCINATE--COA LIGASE [GDP-FORMING] SUBUNIT BETA, MITOCHONDRIAL"/>
    <property type="match status" value="1"/>
</dbReference>
<dbReference type="FunFam" id="3.30.470.20:FF:000002">
    <property type="entry name" value="Succinate--CoA ligase [ADP-forming] subunit beta"/>
    <property type="match status" value="1"/>
</dbReference>
<dbReference type="InterPro" id="IPR017866">
    <property type="entry name" value="Succ-CoA_synthase_bsu_CS"/>
</dbReference>
<feature type="binding site" evidence="10">
    <location>
        <begin position="321"/>
        <end position="323"/>
    </location>
    <ligand>
        <name>substrate</name>
        <note>ligand shared with subunit alpha</note>
    </ligand>
</feature>
<evidence type="ECO:0000256" key="1">
    <source>
        <dbReference type="ARBA" id="ARBA00009182"/>
    </source>
</evidence>
<feature type="binding site" evidence="10">
    <location>
        <position position="99"/>
    </location>
    <ligand>
        <name>ATP</name>
        <dbReference type="ChEBI" id="CHEBI:30616"/>
    </ligand>
</feature>
<dbReference type="PIRSF" id="PIRSF001554">
    <property type="entry name" value="SucCS_beta"/>
    <property type="match status" value="1"/>
</dbReference>
<evidence type="ECO:0000256" key="9">
    <source>
        <dbReference type="ARBA" id="ARBA00052891"/>
    </source>
</evidence>
<protein>
    <recommendedName>
        <fullName evidence="10">Succinate--CoA ligase [ADP-forming] subunit beta</fullName>
        <ecNumber evidence="10">6.2.1.5</ecNumber>
    </recommendedName>
    <alternativeName>
        <fullName evidence="10">Succinyl-CoA synthetase subunit beta</fullName>
        <shortName evidence="10">SCS-beta</shortName>
    </alternativeName>
</protein>
<dbReference type="GO" id="GO:0005524">
    <property type="term" value="F:ATP binding"/>
    <property type="evidence" value="ECO:0007669"/>
    <property type="project" value="UniProtKB-UniRule"/>
</dbReference>
<dbReference type="PROSITE" id="PS01217">
    <property type="entry name" value="SUCCINYL_COA_LIG_3"/>
    <property type="match status" value="1"/>
</dbReference>
<evidence type="ECO:0000256" key="4">
    <source>
        <dbReference type="ARBA" id="ARBA00022723"/>
    </source>
</evidence>
<dbReference type="InterPro" id="IPR016102">
    <property type="entry name" value="Succinyl-CoA_synth-like"/>
</dbReference>
<comment type="catalytic activity">
    <reaction evidence="9">
        <text>GTP + succinate + CoA = succinyl-CoA + GDP + phosphate</text>
        <dbReference type="Rhea" id="RHEA:22120"/>
        <dbReference type="ChEBI" id="CHEBI:30031"/>
        <dbReference type="ChEBI" id="CHEBI:37565"/>
        <dbReference type="ChEBI" id="CHEBI:43474"/>
        <dbReference type="ChEBI" id="CHEBI:57287"/>
        <dbReference type="ChEBI" id="CHEBI:57292"/>
        <dbReference type="ChEBI" id="CHEBI:58189"/>
    </reaction>
    <physiologicalReaction direction="right-to-left" evidence="9">
        <dbReference type="Rhea" id="RHEA:22122"/>
    </physiologicalReaction>
</comment>
<dbReference type="Pfam" id="PF08442">
    <property type="entry name" value="ATP-grasp_2"/>
    <property type="match status" value="1"/>
</dbReference>
<dbReference type="Gene3D" id="3.30.470.20">
    <property type="entry name" value="ATP-grasp fold, B domain"/>
    <property type="match status" value="1"/>
</dbReference>
<dbReference type="InterPro" id="IPR005811">
    <property type="entry name" value="SUCC_ACL_C"/>
</dbReference>
<keyword evidence="4 10" id="KW-0479">Metal-binding</keyword>
<evidence type="ECO:0000259" key="11">
    <source>
        <dbReference type="PROSITE" id="PS50975"/>
    </source>
</evidence>
<dbReference type="FunFam" id="3.40.50.261:FF:000001">
    <property type="entry name" value="Succinate--CoA ligase [ADP-forming] subunit beta"/>
    <property type="match status" value="1"/>
</dbReference>
<evidence type="ECO:0000256" key="7">
    <source>
        <dbReference type="ARBA" id="ARBA00022842"/>
    </source>
</evidence>
<reference evidence="12 13" key="1">
    <citation type="submission" date="2020-04" db="EMBL/GenBank/DDBJ databases">
        <title>Marinomonas sp. M1K-6 isolated from the deep seawater of the Mariana Trench.</title>
        <authorList>
            <person name="Li Y."/>
        </authorList>
    </citation>
    <scope>NUCLEOTIDE SEQUENCE [LARGE SCALE GENOMIC DNA]</scope>
    <source>
        <strain evidence="12 13">M1K-6</strain>
    </source>
</reference>
<comment type="catalytic activity">
    <reaction evidence="8">
        <text>succinate + ATP + CoA = succinyl-CoA + ADP + phosphate</text>
        <dbReference type="Rhea" id="RHEA:17661"/>
        <dbReference type="ChEBI" id="CHEBI:30031"/>
        <dbReference type="ChEBI" id="CHEBI:30616"/>
        <dbReference type="ChEBI" id="CHEBI:43474"/>
        <dbReference type="ChEBI" id="CHEBI:57287"/>
        <dbReference type="ChEBI" id="CHEBI:57292"/>
        <dbReference type="ChEBI" id="CHEBI:456216"/>
        <dbReference type="EC" id="6.2.1.5"/>
    </reaction>
    <physiologicalReaction direction="right-to-left" evidence="8">
        <dbReference type="Rhea" id="RHEA:17663"/>
    </physiologicalReaction>
</comment>
<dbReference type="PANTHER" id="PTHR11815">
    <property type="entry name" value="SUCCINYL-COA SYNTHETASE BETA CHAIN"/>
    <property type="match status" value="1"/>
</dbReference>
<dbReference type="PROSITE" id="PS50975">
    <property type="entry name" value="ATP_GRASP"/>
    <property type="match status" value="1"/>
</dbReference>
<comment type="cofactor">
    <cofactor evidence="10">
        <name>Mg(2+)</name>
        <dbReference type="ChEBI" id="CHEBI:18420"/>
    </cofactor>
    <text evidence="10">Binds 1 Mg(2+) ion per subunit.</text>
</comment>
<keyword evidence="3 10" id="KW-0436">Ligase</keyword>
<evidence type="ECO:0000256" key="8">
    <source>
        <dbReference type="ARBA" id="ARBA00050563"/>
    </source>
</evidence>
<dbReference type="NCBIfam" id="NF001913">
    <property type="entry name" value="PRK00696.1"/>
    <property type="match status" value="1"/>
</dbReference>
<comment type="similarity">
    <text evidence="1 10">Belongs to the succinate/malate CoA ligase beta subunit family.</text>
</comment>
<keyword evidence="5 10" id="KW-0547">Nucleotide-binding</keyword>
<dbReference type="GO" id="GO:0006104">
    <property type="term" value="P:succinyl-CoA metabolic process"/>
    <property type="evidence" value="ECO:0007669"/>
    <property type="project" value="TreeGrafter"/>
</dbReference>
<feature type="binding site" evidence="10">
    <location>
        <position position="107"/>
    </location>
    <ligand>
        <name>ATP</name>
        <dbReference type="ChEBI" id="CHEBI:30616"/>
    </ligand>
</feature>
<keyword evidence="7 10" id="KW-0460">Magnesium</keyword>
<dbReference type="HAMAP" id="MF_00558">
    <property type="entry name" value="Succ_CoA_beta"/>
    <property type="match status" value="1"/>
</dbReference>
<feature type="binding site" evidence="10">
    <location>
        <position position="264"/>
    </location>
    <ligand>
        <name>substrate</name>
        <note>ligand shared with subunit alpha</note>
    </ligand>
</feature>
<evidence type="ECO:0000256" key="3">
    <source>
        <dbReference type="ARBA" id="ARBA00022598"/>
    </source>
</evidence>
<evidence type="ECO:0000256" key="2">
    <source>
        <dbReference type="ARBA" id="ARBA00022532"/>
    </source>
</evidence>
<dbReference type="GO" id="GO:0005829">
    <property type="term" value="C:cytosol"/>
    <property type="evidence" value="ECO:0007669"/>
    <property type="project" value="TreeGrafter"/>
</dbReference>
<dbReference type="InterPro" id="IPR005809">
    <property type="entry name" value="Succ_CoA_ligase-like_bsu"/>
</dbReference>
<dbReference type="Gene3D" id="3.40.50.261">
    <property type="entry name" value="Succinyl-CoA synthetase domains"/>
    <property type="match status" value="1"/>
</dbReference>
<dbReference type="InterPro" id="IPR013815">
    <property type="entry name" value="ATP_grasp_subdomain_1"/>
</dbReference>
<dbReference type="SUPFAM" id="SSF52210">
    <property type="entry name" value="Succinyl-CoA synthetase domains"/>
    <property type="match status" value="1"/>
</dbReference>
<keyword evidence="13" id="KW-1185">Reference proteome</keyword>
<dbReference type="NCBIfam" id="TIGR01016">
    <property type="entry name" value="sucCoAbeta"/>
    <property type="match status" value="1"/>
</dbReference>
<dbReference type="GO" id="GO:0004775">
    <property type="term" value="F:succinate-CoA ligase (ADP-forming) activity"/>
    <property type="evidence" value="ECO:0007669"/>
    <property type="project" value="UniProtKB-UniRule"/>
</dbReference>
<comment type="function">
    <text evidence="10">Succinyl-CoA synthetase functions in the citric acid cycle (TCA), coupling the hydrolysis of succinyl-CoA to the synthesis of either ATP or GTP and thus represents the only step of substrate-level phosphorylation in the TCA. The beta subunit provides nucleotide specificity of the enzyme and binds the substrate succinate, while the binding sites for coenzyme A and phosphate are found in the alpha subunit.</text>
</comment>
<dbReference type="AlphaFoldDB" id="A0A847QZ96"/>
<dbReference type="Proteomes" id="UP000586067">
    <property type="component" value="Unassembled WGS sequence"/>
</dbReference>
<evidence type="ECO:0000313" key="12">
    <source>
        <dbReference type="EMBL" id="NLQ16145.1"/>
    </source>
</evidence>
<evidence type="ECO:0000256" key="5">
    <source>
        <dbReference type="ARBA" id="ARBA00022741"/>
    </source>
</evidence>
<keyword evidence="6 10" id="KW-0067">ATP-binding</keyword>
<dbReference type="GO" id="GO:0042709">
    <property type="term" value="C:succinate-CoA ligase complex"/>
    <property type="evidence" value="ECO:0007669"/>
    <property type="project" value="TreeGrafter"/>
</dbReference>
<dbReference type="SUPFAM" id="SSF56059">
    <property type="entry name" value="Glutathione synthetase ATP-binding domain-like"/>
    <property type="match status" value="1"/>
</dbReference>
<feature type="binding site" evidence="10">
    <location>
        <position position="213"/>
    </location>
    <ligand>
        <name>Mg(2+)</name>
        <dbReference type="ChEBI" id="CHEBI:18420"/>
    </ligand>
</feature>
<dbReference type="EC" id="6.2.1.5" evidence="10"/>
<comment type="subunit">
    <text evidence="10">Heterotetramer of two alpha and two beta subunits.</text>
</comment>
<feature type="binding site" evidence="10">
    <location>
        <position position="199"/>
    </location>
    <ligand>
        <name>Mg(2+)</name>
        <dbReference type="ChEBI" id="CHEBI:18420"/>
    </ligand>
</feature>
<evidence type="ECO:0000256" key="10">
    <source>
        <dbReference type="HAMAP-Rule" id="MF_00558"/>
    </source>
</evidence>
<sequence>MNLHEYQAKQLFAEYGLPVSTGYAVDTPEAAVEAAKKIGGDKWVVKAQVHAGGRGKAGGVKLVDSYEEVAAFTQNWIGKNLVTYQTDAKGQPVTKILVESCTDIANELYLGAVVDRSTRRVVFMASTEGGVEIEKVAEETPELIHKAIIDPLVGAQPYQARELAFKLGLNPTQIKQFTKVFLGLSQMFHDYDFALLEINPLVITEEGNLHCLDGKIGIDSNAVYRQKKMQEFHDPSQEDEREAHAAKWELNYVALDGNVGCMVNGAGLAMGTMDIVNLHGGKPANFLDVGGGATKERVAEAFKIILSDSNVKAVLVNIFGGIVRCDMIAEGIIGAVEQVGVNVPVVVRLEGTNAELGREVLANSGLDIIAAVSLKDAAEQVVKAAEGK</sequence>
<comment type="caution">
    <text evidence="12">The sequence shown here is derived from an EMBL/GenBank/DDBJ whole genome shotgun (WGS) entry which is preliminary data.</text>
</comment>
<dbReference type="UniPathway" id="UPA00223">
    <property type="reaction ID" value="UER00999"/>
</dbReference>
<feature type="binding site" evidence="10">
    <location>
        <position position="46"/>
    </location>
    <ligand>
        <name>ATP</name>
        <dbReference type="ChEBI" id="CHEBI:30616"/>
    </ligand>
</feature>
<proteinExistence type="inferred from homology"/>
<evidence type="ECO:0000256" key="6">
    <source>
        <dbReference type="ARBA" id="ARBA00022840"/>
    </source>
</evidence>
<dbReference type="EMBL" id="JABAEK010000001">
    <property type="protein sequence ID" value="NLQ16145.1"/>
    <property type="molecule type" value="Genomic_DNA"/>
</dbReference>
<feature type="domain" description="ATP-grasp" evidence="11">
    <location>
        <begin position="9"/>
        <end position="229"/>
    </location>
</feature>
<comment type="pathway">
    <text evidence="10">Carbohydrate metabolism; tricarboxylic acid cycle; succinate from succinyl-CoA (ligase route): step 1/1.</text>
</comment>
<name>A0A847QZ96_9GAMM</name>
<dbReference type="InterPro" id="IPR011761">
    <property type="entry name" value="ATP-grasp"/>
</dbReference>